<proteinExistence type="predicted"/>
<accession>A0A840MVH6</accession>
<protein>
    <recommendedName>
        <fullName evidence="4">Lipoprotein</fullName>
    </recommendedName>
</protein>
<gene>
    <name evidence="2" type="ORF">HNQ59_003662</name>
</gene>
<reference evidence="2 3" key="1">
    <citation type="submission" date="2020-08" db="EMBL/GenBank/DDBJ databases">
        <title>Genomic Encyclopedia of Type Strains, Phase IV (KMG-IV): sequencing the most valuable type-strain genomes for metagenomic binning, comparative biology and taxonomic classification.</title>
        <authorList>
            <person name="Goeker M."/>
        </authorList>
    </citation>
    <scope>NUCLEOTIDE SEQUENCE [LARGE SCALE GENOMIC DNA]</scope>
    <source>
        <strain evidence="2 3">DSM 27165</strain>
    </source>
</reference>
<dbReference type="Proteomes" id="UP000575898">
    <property type="component" value="Unassembled WGS sequence"/>
</dbReference>
<dbReference type="PROSITE" id="PS51257">
    <property type="entry name" value="PROKAR_LIPOPROTEIN"/>
    <property type="match status" value="1"/>
</dbReference>
<dbReference type="RefSeq" id="WP_184041742.1">
    <property type="nucleotide sequence ID" value="NZ_JACHHY010000031.1"/>
</dbReference>
<evidence type="ECO:0000313" key="2">
    <source>
        <dbReference type="EMBL" id="MBB5020343.1"/>
    </source>
</evidence>
<evidence type="ECO:0008006" key="4">
    <source>
        <dbReference type="Google" id="ProtNLM"/>
    </source>
</evidence>
<keyword evidence="3" id="KW-1185">Reference proteome</keyword>
<feature type="signal peptide" evidence="1">
    <location>
        <begin position="1"/>
        <end position="19"/>
    </location>
</feature>
<name>A0A840MVH6_9PROT</name>
<keyword evidence="1" id="KW-0732">Signal</keyword>
<evidence type="ECO:0000256" key="1">
    <source>
        <dbReference type="SAM" id="SignalP"/>
    </source>
</evidence>
<dbReference type="AlphaFoldDB" id="A0A840MVH6"/>
<feature type="chain" id="PRO_5032950569" description="Lipoprotein" evidence="1">
    <location>
        <begin position="20"/>
        <end position="187"/>
    </location>
</feature>
<sequence>MSKLFLMLCCILQAATAMACENGHATRKPAKQVASDDVKQISLVETRKPLTLKCPSGQSCDQHADYHALHVEQNGVEAYLSFKSSLNKRYQPAALQEAFRYADLYLPNGEDGDISLHVEAIDSQLVFLPAGKGRLKLHVLAPSYKVVKQGNSKSTDCRTDDVVGLCQSETVFQQPINLVMEFLLPKP</sequence>
<comment type="caution">
    <text evidence="2">The sequence shown here is derived from an EMBL/GenBank/DDBJ whole genome shotgun (WGS) entry which is preliminary data.</text>
</comment>
<evidence type="ECO:0000313" key="3">
    <source>
        <dbReference type="Proteomes" id="UP000575898"/>
    </source>
</evidence>
<dbReference type="EMBL" id="JACHHY010000031">
    <property type="protein sequence ID" value="MBB5020343.1"/>
    <property type="molecule type" value="Genomic_DNA"/>
</dbReference>
<organism evidence="2 3">
    <name type="scientific">Chitinivorax tropicus</name>
    <dbReference type="NCBI Taxonomy" id="714531"/>
    <lineage>
        <taxon>Bacteria</taxon>
        <taxon>Pseudomonadati</taxon>
        <taxon>Pseudomonadota</taxon>
        <taxon>Betaproteobacteria</taxon>
        <taxon>Chitinivorax</taxon>
    </lineage>
</organism>